<evidence type="ECO:0000313" key="5">
    <source>
        <dbReference type="EMBL" id="KAK2972938.1"/>
    </source>
</evidence>
<dbReference type="AlphaFoldDB" id="A0AA88QTR0"/>
<proteinExistence type="predicted"/>
<keyword evidence="6" id="KW-1185">Reference proteome</keyword>
<dbReference type="Proteomes" id="UP001187471">
    <property type="component" value="Unassembled WGS sequence"/>
</dbReference>
<dbReference type="Gene3D" id="3.30.1490.120">
    <property type="entry name" value="RNA polymerase Rpb7-like, N-terminal domain"/>
    <property type="match status" value="1"/>
</dbReference>
<keyword evidence="2 4" id="KW-0240">DNA-directed RNA polymerase</keyword>
<accession>A0AA88QTR0</accession>
<dbReference type="InterPro" id="IPR045113">
    <property type="entry name" value="Rpb7-like"/>
</dbReference>
<dbReference type="Gene3D" id="2.40.50.140">
    <property type="entry name" value="Nucleic acid-binding proteins"/>
    <property type="match status" value="1"/>
</dbReference>
<organism evidence="5 6">
    <name type="scientific">Escallonia rubra</name>
    <dbReference type="NCBI Taxonomy" id="112253"/>
    <lineage>
        <taxon>Eukaryota</taxon>
        <taxon>Viridiplantae</taxon>
        <taxon>Streptophyta</taxon>
        <taxon>Embryophyta</taxon>
        <taxon>Tracheophyta</taxon>
        <taxon>Spermatophyta</taxon>
        <taxon>Magnoliopsida</taxon>
        <taxon>eudicotyledons</taxon>
        <taxon>Gunneridae</taxon>
        <taxon>Pentapetalae</taxon>
        <taxon>asterids</taxon>
        <taxon>campanulids</taxon>
        <taxon>Escalloniales</taxon>
        <taxon>Escalloniaceae</taxon>
        <taxon>Escallonia</taxon>
    </lineage>
</organism>
<dbReference type="SUPFAM" id="SSF50249">
    <property type="entry name" value="Nucleic acid-binding proteins"/>
    <property type="match status" value="1"/>
</dbReference>
<dbReference type="GO" id="GO:0003697">
    <property type="term" value="F:single-stranded DNA binding"/>
    <property type="evidence" value="ECO:0007669"/>
    <property type="project" value="TreeGrafter"/>
</dbReference>
<evidence type="ECO:0000256" key="2">
    <source>
        <dbReference type="ARBA" id="ARBA00022478"/>
    </source>
</evidence>
<dbReference type="GO" id="GO:0000428">
    <property type="term" value="C:DNA-directed RNA polymerase complex"/>
    <property type="evidence" value="ECO:0007669"/>
    <property type="project" value="UniProtKB-KW"/>
</dbReference>
<evidence type="ECO:0000256" key="3">
    <source>
        <dbReference type="ARBA" id="ARBA00023163"/>
    </source>
</evidence>
<dbReference type="PANTHER" id="PTHR12709:SF6">
    <property type="entry name" value="DNA-DIRECTED RNA POLYMERASE SUBUNIT 7-LIKE PROTEIN"/>
    <property type="match status" value="1"/>
</dbReference>
<comment type="caution">
    <text evidence="5">The sequence shown here is derived from an EMBL/GenBank/DDBJ whole genome shotgun (WGS) entry which is preliminary data.</text>
</comment>
<dbReference type="GO" id="GO:0006352">
    <property type="term" value="P:DNA-templated transcription initiation"/>
    <property type="evidence" value="ECO:0007669"/>
    <property type="project" value="UniProtKB-UniRule"/>
</dbReference>
<sequence length="208" mass="23480">MSMTRVPNNNNESSVWETKINMLHEVECYYHVPIPAKDIDKNGKVALSSVATCLLKCMLELKADERCGYFLAVTKLKSIGKGYEFSGSCYFRVDFNCRTFLPVDGEIMVGVVYKICRSGAFLKCGPMNYVFLPASEMPGFHFVDGENPHFLADNLSRIENGVMIRFEAFAARWKEEIRHIEREFLIIASLEGDGLGPISLPGSDEMHF</sequence>
<dbReference type="GO" id="GO:0003727">
    <property type="term" value="F:single-stranded RNA binding"/>
    <property type="evidence" value="ECO:0007669"/>
    <property type="project" value="TreeGrafter"/>
</dbReference>
<keyword evidence="4" id="KW-0539">Nucleus</keyword>
<reference evidence="5" key="1">
    <citation type="submission" date="2022-12" db="EMBL/GenBank/DDBJ databases">
        <title>Draft genome assemblies for two species of Escallonia (Escalloniales).</title>
        <authorList>
            <person name="Chanderbali A."/>
            <person name="Dervinis C."/>
            <person name="Anghel I."/>
            <person name="Soltis D."/>
            <person name="Soltis P."/>
            <person name="Zapata F."/>
        </authorList>
    </citation>
    <scope>NUCLEOTIDE SEQUENCE</scope>
    <source>
        <strain evidence="5">UCBG92.1500</strain>
        <tissue evidence="5">Leaf</tissue>
    </source>
</reference>
<keyword evidence="3 4" id="KW-0804">Transcription</keyword>
<dbReference type="GO" id="GO:0005634">
    <property type="term" value="C:nucleus"/>
    <property type="evidence" value="ECO:0007669"/>
    <property type="project" value="UniProtKB-SubCell"/>
</dbReference>
<evidence type="ECO:0000256" key="1">
    <source>
        <dbReference type="ARBA" id="ARBA00004123"/>
    </source>
</evidence>
<dbReference type="EMBL" id="JAVXUO010002474">
    <property type="protein sequence ID" value="KAK2972938.1"/>
    <property type="molecule type" value="Genomic_DNA"/>
</dbReference>
<comment type="subcellular location">
    <subcellularLocation>
        <location evidence="1 4">Nucleus</location>
    </subcellularLocation>
</comment>
<dbReference type="InterPro" id="IPR036898">
    <property type="entry name" value="RNA_pol_Rpb7-like_N_sf"/>
</dbReference>
<evidence type="ECO:0000256" key="4">
    <source>
        <dbReference type="RuleBase" id="RU369086"/>
    </source>
</evidence>
<protein>
    <recommendedName>
        <fullName evidence="4">DNA-directed RNA polymerase subunit</fullName>
    </recommendedName>
</protein>
<name>A0AA88QTR0_9ASTE</name>
<evidence type="ECO:0000313" key="6">
    <source>
        <dbReference type="Proteomes" id="UP001187471"/>
    </source>
</evidence>
<dbReference type="InterPro" id="IPR012340">
    <property type="entry name" value="NA-bd_OB-fold"/>
</dbReference>
<dbReference type="PANTHER" id="PTHR12709">
    <property type="entry name" value="DNA-DIRECTED RNA POLYMERASE II, III"/>
    <property type="match status" value="1"/>
</dbReference>
<comment type="function">
    <text evidence="4">DNA-dependent RNA polymerase which catalyzes the transcription of DNA into RNA using the four ribonucleoside triphosphates as substrates.</text>
</comment>
<gene>
    <name evidence="5" type="ORF">RJ640_021995</name>
</gene>